<evidence type="ECO:0000256" key="1">
    <source>
        <dbReference type="ARBA" id="ARBA00004651"/>
    </source>
</evidence>
<protein>
    <submittedName>
        <fullName evidence="13">Uncharacterized protein</fullName>
    </submittedName>
</protein>
<dbReference type="InterPro" id="IPR056198">
    <property type="entry name" value="LBD_receptor"/>
</dbReference>
<dbReference type="InterPro" id="IPR052192">
    <property type="entry name" value="Insect_Ionotropic_Sensory_Rcpt"/>
</dbReference>
<keyword evidence="10" id="KW-0732">Signal</keyword>
<evidence type="ECO:0000256" key="8">
    <source>
        <dbReference type="ARBA" id="ARBA00023180"/>
    </source>
</evidence>
<dbReference type="Gene3D" id="1.10.287.70">
    <property type="match status" value="1"/>
</dbReference>
<sequence length="594" mass="69175">MNLSYKFIILLALFSSRCLSEKTYKFPKEKFGNPLAKLLSSILIDFYSENSIEVDITRSAEDQKNQFIQSGILNEVLCDVNAKIPVRLEDYKLTRERYPRIFNIFIVDSYQSFRRILYTNKTDAFDYRGFYTVVLTSLHQNYTELVRRILQDCWDFYIINVNVITYDPSDSEKAFMYTYFPYTPDHCGKVKPIIYEIFSKEFFRKKNEIFPDKVGNFYGCNLTIGTFDFPPYMMIHHLENGTLFSGFEGVVTRVLGKRLHFSLTLKTCNDRWGRVEGENSTGLSGMILRGEINFTLGAFSFSFSHYGMMDSSIPYHATPLTLLVPPGKPYTPMQKLLLPLRYIIWSCLGACFVISAIVVSFAKILAPHRRTFIFGPGNHYPFINTINVFLGGSLSVVPRRNFARYILILWIFMSLVIRSSYQGTLFSVMRDQKNVSVVDTFEKMWKENFKIYGVEGTKKYFESMETYKKMFIAGTPAEVDEYRMRTASSNFRGAAVTPAVVAAYMNEKYAKDGASFRISKEDVIMLYICIYMRKYSYLKEPFDREISKYLESGLLHRWTSTFYSSKYLKERPQHMRPKSLTFYELSGIFMVLSF</sequence>
<name>A0A3F2ZDE2_LUTLO</name>
<organism evidence="13 14">
    <name type="scientific">Lutzomyia longipalpis</name>
    <name type="common">Sand fly</name>
    <dbReference type="NCBI Taxonomy" id="7200"/>
    <lineage>
        <taxon>Eukaryota</taxon>
        <taxon>Metazoa</taxon>
        <taxon>Ecdysozoa</taxon>
        <taxon>Arthropoda</taxon>
        <taxon>Hexapoda</taxon>
        <taxon>Insecta</taxon>
        <taxon>Pterygota</taxon>
        <taxon>Neoptera</taxon>
        <taxon>Endopterygota</taxon>
        <taxon>Diptera</taxon>
        <taxon>Nematocera</taxon>
        <taxon>Psychodoidea</taxon>
        <taxon>Psychodidae</taxon>
        <taxon>Lutzomyia</taxon>
        <taxon>Lutzomyia</taxon>
    </lineage>
</organism>
<feature type="transmembrane region" description="Helical" evidence="9">
    <location>
        <begin position="402"/>
        <end position="421"/>
    </location>
</feature>
<dbReference type="Proteomes" id="UP000092461">
    <property type="component" value="Unassembled WGS sequence"/>
</dbReference>
<dbReference type="InterPro" id="IPR001320">
    <property type="entry name" value="Iontro_rcpt_C"/>
</dbReference>
<feature type="domain" description="Putative ionotropic receptor ligand binding" evidence="12">
    <location>
        <begin position="27"/>
        <end position="216"/>
    </location>
</feature>
<dbReference type="EMBL" id="AJWK01030356">
    <property type="status" value="NOT_ANNOTATED_CDS"/>
    <property type="molecule type" value="Genomic_DNA"/>
</dbReference>
<dbReference type="Gene3D" id="3.40.190.10">
    <property type="entry name" value="Periplasmic binding protein-like II"/>
    <property type="match status" value="1"/>
</dbReference>
<accession>A0A3F2ZDE2</accession>
<feature type="transmembrane region" description="Helical" evidence="9">
    <location>
        <begin position="342"/>
        <end position="366"/>
    </location>
</feature>
<evidence type="ECO:0000256" key="4">
    <source>
        <dbReference type="ARBA" id="ARBA00022692"/>
    </source>
</evidence>
<evidence type="ECO:0000256" key="6">
    <source>
        <dbReference type="ARBA" id="ARBA00023136"/>
    </source>
</evidence>
<reference evidence="13" key="1">
    <citation type="submission" date="2020-05" db="UniProtKB">
        <authorList>
            <consortium name="EnsemblMetazoa"/>
        </authorList>
    </citation>
    <scope>IDENTIFICATION</scope>
    <source>
        <strain evidence="13">Jacobina</strain>
    </source>
</reference>
<dbReference type="GO" id="GO:0050906">
    <property type="term" value="P:detection of stimulus involved in sensory perception"/>
    <property type="evidence" value="ECO:0007669"/>
    <property type="project" value="UniProtKB-ARBA"/>
</dbReference>
<dbReference type="PANTHER" id="PTHR42643:SF30">
    <property type="entry name" value="IONOTROPIC RECEPTOR 40A-RELATED"/>
    <property type="match status" value="1"/>
</dbReference>
<keyword evidence="14" id="KW-1185">Reference proteome</keyword>
<feature type="signal peptide" evidence="10">
    <location>
        <begin position="1"/>
        <end position="20"/>
    </location>
</feature>
<evidence type="ECO:0000256" key="3">
    <source>
        <dbReference type="ARBA" id="ARBA00022475"/>
    </source>
</evidence>
<dbReference type="Pfam" id="PF24061">
    <property type="entry name" value="LBD_receptor"/>
    <property type="match status" value="1"/>
</dbReference>
<dbReference type="SUPFAM" id="SSF53850">
    <property type="entry name" value="Periplasmic binding protein-like II"/>
    <property type="match status" value="1"/>
</dbReference>
<keyword evidence="3" id="KW-1003">Cell membrane</keyword>
<comment type="similarity">
    <text evidence="2">Belongs to the glutamate-gated ion channel (TC 1.A.10.1) family.</text>
</comment>
<evidence type="ECO:0000256" key="10">
    <source>
        <dbReference type="SAM" id="SignalP"/>
    </source>
</evidence>
<dbReference type="GO" id="GO:0015276">
    <property type="term" value="F:ligand-gated monoatomic ion channel activity"/>
    <property type="evidence" value="ECO:0007669"/>
    <property type="project" value="InterPro"/>
</dbReference>
<comment type="subcellular location">
    <subcellularLocation>
        <location evidence="1">Cell membrane</location>
        <topology evidence="1">Multi-pass membrane protein</topology>
    </subcellularLocation>
</comment>
<dbReference type="Pfam" id="PF00060">
    <property type="entry name" value="Lig_chan"/>
    <property type="match status" value="1"/>
</dbReference>
<keyword evidence="8" id="KW-0325">Glycoprotein</keyword>
<dbReference type="EnsemblMetazoa" id="LLOJ010916-RA">
    <property type="protein sequence ID" value="LLOJ010916-PA"/>
    <property type="gene ID" value="LLOJ010916"/>
</dbReference>
<dbReference type="PANTHER" id="PTHR42643">
    <property type="entry name" value="IONOTROPIC RECEPTOR 20A-RELATED"/>
    <property type="match status" value="1"/>
</dbReference>
<evidence type="ECO:0000313" key="13">
    <source>
        <dbReference type="EnsemblMetazoa" id="LLOJ010916-PA"/>
    </source>
</evidence>
<dbReference type="GO" id="GO:0005886">
    <property type="term" value="C:plasma membrane"/>
    <property type="evidence" value="ECO:0007669"/>
    <property type="project" value="UniProtKB-SubCell"/>
</dbReference>
<evidence type="ECO:0000259" key="11">
    <source>
        <dbReference type="Pfam" id="PF00060"/>
    </source>
</evidence>
<keyword evidence="6 9" id="KW-0472">Membrane</keyword>
<evidence type="ECO:0000256" key="9">
    <source>
        <dbReference type="SAM" id="Phobius"/>
    </source>
</evidence>
<dbReference type="AlphaFoldDB" id="A0A3F2ZDE2"/>
<keyword evidence="4 9" id="KW-0812">Transmembrane</keyword>
<feature type="chain" id="PRO_5017689585" evidence="10">
    <location>
        <begin position="21"/>
        <end position="594"/>
    </location>
</feature>
<feature type="domain" description="Ionotropic glutamate receptor C-terminal" evidence="11">
    <location>
        <begin position="344"/>
        <end position="592"/>
    </location>
</feature>
<dbReference type="VEuPathDB" id="VectorBase:LLOJ010916"/>
<keyword evidence="5 9" id="KW-1133">Transmembrane helix</keyword>
<evidence type="ECO:0000256" key="5">
    <source>
        <dbReference type="ARBA" id="ARBA00022989"/>
    </source>
</evidence>
<keyword evidence="7" id="KW-0675">Receptor</keyword>
<evidence type="ECO:0000313" key="14">
    <source>
        <dbReference type="Proteomes" id="UP000092461"/>
    </source>
</evidence>
<evidence type="ECO:0000259" key="12">
    <source>
        <dbReference type="Pfam" id="PF24061"/>
    </source>
</evidence>
<evidence type="ECO:0000256" key="2">
    <source>
        <dbReference type="ARBA" id="ARBA00008685"/>
    </source>
</evidence>
<evidence type="ECO:0000256" key="7">
    <source>
        <dbReference type="ARBA" id="ARBA00023170"/>
    </source>
</evidence>
<proteinExistence type="inferred from homology"/>